<evidence type="ECO:0000313" key="1">
    <source>
        <dbReference type="EMBL" id="KKL61524.1"/>
    </source>
</evidence>
<reference evidence="1" key="1">
    <citation type="journal article" date="2015" name="Nature">
        <title>Complex archaea that bridge the gap between prokaryotes and eukaryotes.</title>
        <authorList>
            <person name="Spang A."/>
            <person name="Saw J.H."/>
            <person name="Jorgensen S.L."/>
            <person name="Zaremba-Niedzwiedzka K."/>
            <person name="Martijn J."/>
            <person name="Lind A.E."/>
            <person name="van Eijk R."/>
            <person name="Schleper C."/>
            <person name="Guy L."/>
            <person name="Ettema T.J."/>
        </authorList>
    </citation>
    <scope>NUCLEOTIDE SEQUENCE</scope>
</reference>
<protein>
    <submittedName>
        <fullName evidence="1">Uncharacterized protein</fullName>
    </submittedName>
</protein>
<name>A0A0F9DIQ1_9ZZZZ</name>
<gene>
    <name evidence="1" type="ORF">LCGC14_2194410</name>
</gene>
<proteinExistence type="predicted"/>
<dbReference type="EMBL" id="LAZR01028792">
    <property type="protein sequence ID" value="KKL61524.1"/>
    <property type="molecule type" value="Genomic_DNA"/>
</dbReference>
<accession>A0A0F9DIQ1</accession>
<organism evidence="1">
    <name type="scientific">marine sediment metagenome</name>
    <dbReference type="NCBI Taxonomy" id="412755"/>
    <lineage>
        <taxon>unclassified sequences</taxon>
        <taxon>metagenomes</taxon>
        <taxon>ecological metagenomes</taxon>
    </lineage>
</organism>
<feature type="non-terminal residue" evidence="1">
    <location>
        <position position="144"/>
    </location>
</feature>
<dbReference type="AlphaFoldDB" id="A0A0F9DIQ1"/>
<sequence length="144" mass="16310">MGRGILDIPASAGTGGGGDFIPNLYFKEDKESARIRFLTDHDEIFFAQFHDTDDPPFRELCVKAEFGQVCRRCDKSKQPRMKFLAWVFTHTHDYIDKSDAEKAGDPEAIKLRGGRKIYRVDVDEAQLICFSAAHKTAIQRAAEK</sequence>
<comment type="caution">
    <text evidence="1">The sequence shown here is derived from an EMBL/GenBank/DDBJ whole genome shotgun (WGS) entry which is preliminary data.</text>
</comment>